<evidence type="ECO:0000313" key="2">
    <source>
        <dbReference type="Proteomes" id="UP000001544"/>
    </source>
</evidence>
<keyword evidence="2" id="KW-1185">Reference proteome</keyword>
<organism evidence="1 2">
    <name type="scientific">Alkalihalophilus pseudofirmus (strain ATCC BAA-2126 / JCM 17055 / OF4)</name>
    <name type="common">Bacillus pseudofirmus</name>
    <dbReference type="NCBI Taxonomy" id="398511"/>
    <lineage>
        <taxon>Bacteria</taxon>
        <taxon>Bacillati</taxon>
        <taxon>Bacillota</taxon>
        <taxon>Bacilli</taxon>
        <taxon>Bacillales</taxon>
        <taxon>Bacillaceae</taxon>
        <taxon>Alkalihalophilus</taxon>
    </lineage>
</organism>
<dbReference type="HOGENOM" id="CLU_3265889_0_0_9"/>
<evidence type="ECO:0000313" key="1">
    <source>
        <dbReference type="EMBL" id="ADC50720.1"/>
    </source>
</evidence>
<accession>D3FXK9</accession>
<dbReference type="AlphaFoldDB" id="D3FXK9"/>
<name>D3FXK9_ALKPO</name>
<dbReference type="KEGG" id="bpf:BpOF4_13345"/>
<reference evidence="1 2" key="1">
    <citation type="journal article" date="2011" name="Environ. Microbiol.">
        <title>Genome of alkaliphilic Bacillus pseudofirmus OF4 reveals adaptations that support the ability to grow in an external pH range from 7.5 to 11.4.</title>
        <authorList>
            <person name="Janto B."/>
            <person name="Ahmed A."/>
            <person name="Ito M."/>
            <person name="Liu J."/>
            <person name="Hicks D.B."/>
            <person name="Pagni S."/>
            <person name="Fackelmayer O.J."/>
            <person name="Smith T.A."/>
            <person name="Earl J."/>
            <person name="Elbourne L.D."/>
            <person name="Hassan K."/>
            <person name="Paulsen I.T."/>
            <person name="Kolsto A.B."/>
            <person name="Tourasse N.J."/>
            <person name="Ehrlich G.D."/>
            <person name="Boissy R."/>
            <person name="Ivey D.M."/>
            <person name="Li G."/>
            <person name="Xue Y."/>
            <person name="Ma Y."/>
            <person name="Hu F.Z."/>
            <person name="Krulwich T.A."/>
        </authorList>
    </citation>
    <scope>NUCLEOTIDE SEQUENCE [LARGE SCALE GENOMIC DNA]</scope>
    <source>
        <strain evidence="2">ATCC BAA-2126 / JCM 17055 / OF4</strain>
    </source>
</reference>
<proteinExistence type="predicted"/>
<protein>
    <submittedName>
        <fullName evidence="1">Uncharacterized protein</fullName>
    </submittedName>
</protein>
<sequence length="41" mass="4412">MLVDGKNMIGQKETVANNVAFFIKSLLKADDLISIGGETDD</sequence>
<gene>
    <name evidence="1" type="ordered locus">BpOF4_13345</name>
</gene>
<dbReference type="EMBL" id="CP001878">
    <property type="protein sequence ID" value="ADC50720.1"/>
    <property type="molecule type" value="Genomic_DNA"/>
</dbReference>
<dbReference type="Proteomes" id="UP000001544">
    <property type="component" value="Chromosome"/>
</dbReference>